<reference evidence="8 9" key="1">
    <citation type="journal article" date="2016" name="Front. Microbiol.">
        <title>Single-Cell (Meta-)Genomics of a Dimorphic Candidatus Thiomargarita nelsonii Reveals Genomic Plasticity.</title>
        <authorList>
            <person name="Flood B.E."/>
            <person name="Fliss P."/>
            <person name="Jones D.S."/>
            <person name="Dick G.J."/>
            <person name="Jain S."/>
            <person name="Kaster A.K."/>
            <person name="Winkel M."/>
            <person name="Mussmann M."/>
            <person name="Bailey J."/>
        </authorList>
    </citation>
    <scope>NUCLEOTIDE SEQUENCE [LARGE SCALE GENOMIC DNA]</scope>
    <source>
        <strain evidence="8">Hydrate Ridge</strain>
    </source>
</reference>
<feature type="binding site" evidence="5">
    <location>
        <position position="108"/>
    </location>
    <ligand>
        <name>acetyl-CoA</name>
        <dbReference type="ChEBI" id="CHEBI:57288"/>
    </ligand>
</feature>
<feature type="active site" description="Proton donor" evidence="5">
    <location>
        <position position="115"/>
    </location>
</feature>
<dbReference type="HAMAP" id="MF_02210">
    <property type="entry name" value="RimI"/>
    <property type="match status" value="1"/>
</dbReference>
<comment type="function">
    <text evidence="5 6">Acetylates the N-terminal alanine of ribosomal protein bS18.</text>
</comment>
<keyword evidence="4 5" id="KW-0012">Acyltransferase</keyword>
<keyword evidence="9" id="KW-1185">Reference proteome</keyword>
<evidence type="ECO:0000313" key="9">
    <source>
        <dbReference type="Proteomes" id="UP000030428"/>
    </source>
</evidence>
<dbReference type="PANTHER" id="PTHR43420">
    <property type="entry name" value="ACETYLTRANSFERASE"/>
    <property type="match status" value="1"/>
</dbReference>
<dbReference type="InterPro" id="IPR016181">
    <property type="entry name" value="Acyl_CoA_acyltransferase"/>
</dbReference>
<sequence length="148" mass="17223">MNAVLRPMQENDLPRVMEIERAAYPFPWTLRLFKDCLQVGYNALILEQEHLIGYGLMSVAAGEAQILNLCVHPDWQGCGYGRYLFEHLLDLARQKEVKSVFLEVRFSNEAAIHLYHQTGFNQIGVRKRYYPKGDKKREDALIFAMDFL</sequence>
<organism evidence="8 9">
    <name type="scientific">Candidatus Thiomargarita nelsonii</name>
    <dbReference type="NCBI Taxonomy" id="1003181"/>
    <lineage>
        <taxon>Bacteria</taxon>
        <taxon>Pseudomonadati</taxon>
        <taxon>Pseudomonadota</taxon>
        <taxon>Gammaproteobacteria</taxon>
        <taxon>Thiotrichales</taxon>
        <taxon>Thiotrichaceae</taxon>
        <taxon>Thiomargarita</taxon>
    </lineage>
</organism>
<dbReference type="Gene3D" id="3.40.630.30">
    <property type="match status" value="1"/>
</dbReference>
<dbReference type="PROSITE" id="PS51186">
    <property type="entry name" value="GNAT"/>
    <property type="match status" value="1"/>
</dbReference>
<dbReference type="EMBL" id="JSZA02000064">
    <property type="protein sequence ID" value="KHD06546.1"/>
    <property type="molecule type" value="Genomic_DNA"/>
</dbReference>
<feature type="domain" description="N-acetyltransferase" evidence="7">
    <location>
        <begin position="3"/>
        <end position="148"/>
    </location>
</feature>
<evidence type="ECO:0000256" key="1">
    <source>
        <dbReference type="ARBA" id="ARBA00005395"/>
    </source>
</evidence>
<accession>A0A0A6PH96</accession>
<dbReference type="CDD" id="cd04301">
    <property type="entry name" value="NAT_SF"/>
    <property type="match status" value="1"/>
</dbReference>
<comment type="subcellular location">
    <subcellularLocation>
        <location evidence="5 6">Cytoplasm</location>
    </subcellularLocation>
</comment>
<name>A0A0A6PH96_9GAMM</name>
<dbReference type="EC" id="2.3.1.266" evidence="5 6"/>
<dbReference type="SUPFAM" id="SSF55729">
    <property type="entry name" value="Acyl-CoA N-acyltransferases (Nat)"/>
    <property type="match status" value="1"/>
</dbReference>
<dbReference type="InterPro" id="IPR043690">
    <property type="entry name" value="RimI"/>
</dbReference>
<dbReference type="PANTHER" id="PTHR43420:SF12">
    <property type="entry name" value="N-ACETYLTRANSFERASE DOMAIN-CONTAINING PROTEIN"/>
    <property type="match status" value="1"/>
</dbReference>
<gene>
    <name evidence="5" type="primary">rimI</name>
    <name evidence="8" type="ORF">PN36_16910</name>
</gene>
<dbReference type="GO" id="GO:0005737">
    <property type="term" value="C:cytoplasm"/>
    <property type="evidence" value="ECO:0007669"/>
    <property type="project" value="UniProtKB-SubCell"/>
</dbReference>
<dbReference type="AlphaFoldDB" id="A0A0A6PH96"/>
<evidence type="ECO:0000256" key="6">
    <source>
        <dbReference type="RuleBase" id="RU363094"/>
    </source>
</evidence>
<dbReference type="Proteomes" id="UP000030428">
    <property type="component" value="Unassembled WGS sequence"/>
</dbReference>
<dbReference type="InterPro" id="IPR050680">
    <property type="entry name" value="YpeA/RimI_acetyltransf"/>
</dbReference>
<evidence type="ECO:0000313" key="8">
    <source>
        <dbReference type="EMBL" id="KHD06546.1"/>
    </source>
</evidence>
<comment type="similarity">
    <text evidence="1 5 6">Belongs to the acetyltransferase family. RimI subfamily.</text>
</comment>
<evidence type="ECO:0000259" key="7">
    <source>
        <dbReference type="PROSITE" id="PS51186"/>
    </source>
</evidence>
<feature type="active site" description="Proton acceptor" evidence="5">
    <location>
        <position position="103"/>
    </location>
</feature>
<evidence type="ECO:0000256" key="4">
    <source>
        <dbReference type="ARBA" id="ARBA00023315"/>
    </source>
</evidence>
<keyword evidence="2 5" id="KW-0963">Cytoplasm</keyword>
<evidence type="ECO:0000256" key="3">
    <source>
        <dbReference type="ARBA" id="ARBA00022679"/>
    </source>
</evidence>
<proteinExistence type="inferred from homology"/>
<comment type="caution">
    <text evidence="8">The sequence shown here is derived from an EMBL/GenBank/DDBJ whole genome shotgun (WGS) entry which is preliminary data.</text>
</comment>
<evidence type="ECO:0000256" key="5">
    <source>
        <dbReference type="HAMAP-Rule" id="MF_02210"/>
    </source>
</evidence>
<dbReference type="Pfam" id="PF00583">
    <property type="entry name" value="Acetyltransf_1"/>
    <property type="match status" value="1"/>
</dbReference>
<comment type="catalytic activity">
    <reaction evidence="5 6">
        <text>N-terminal L-alanyl-[ribosomal protein bS18] + acetyl-CoA = N-terminal N(alpha)-acetyl-L-alanyl-[ribosomal protein bS18] + CoA + H(+)</text>
        <dbReference type="Rhea" id="RHEA:43756"/>
        <dbReference type="Rhea" id="RHEA-COMP:10676"/>
        <dbReference type="Rhea" id="RHEA-COMP:10677"/>
        <dbReference type="ChEBI" id="CHEBI:15378"/>
        <dbReference type="ChEBI" id="CHEBI:57287"/>
        <dbReference type="ChEBI" id="CHEBI:57288"/>
        <dbReference type="ChEBI" id="CHEBI:64718"/>
        <dbReference type="ChEBI" id="CHEBI:83683"/>
        <dbReference type="EC" id="2.3.1.266"/>
    </reaction>
</comment>
<dbReference type="GO" id="GO:0008999">
    <property type="term" value="F:protein-N-terminal-alanine acetyltransferase activity"/>
    <property type="evidence" value="ECO:0007669"/>
    <property type="project" value="UniProtKB-UniRule"/>
</dbReference>
<dbReference type="InterPro" id="IPR006464">
    <property type="entry name" value="AcTrfase_RimI/Ard1"/>
</dbReference>
<comment type="caution">
    <text evidence="5">Lacks conserved residue(s) required for the propagation of feature annotation.</text>
</comment>
<protein>
    <recommendedName>
        <fullName evidence="5 6">[Ribosomal protein bS18]-alanine N-acetyltransferase</fullName>
        <ecNumber evidence="5 6">2.3.1.266</ecNumber>
    </recommendedName>
</protein>
<dbReference type="NCBIfam" id="TIGR01575">
    <property type="entry name" value="rimI"/>
    <property type="match status" value="1"/>
</dbReference>
<evidence type="ECO:0000256" key="2">
    <source>
        <dbReference type="ARBA" id="ARBA00022490"/>
    </source>
</evidence>
<dbReference type="InterPro" id="IPR000182">
    <property type="entry name" value="GNAT_dom"/>
</dbReference>
<keyword evidence="3 5" id="KW-0808">Transferase</keyword>